<proteinExistence type="predicted"/>
<dbReference type="PaxDb" id="4113-PGSC0003DMT400089038"/>
<evidence type="ECO:0000259" key="2">
    <source>
        <dbReference type="Pfam" id="PF20167"/>
    </source>
</evidence>
<dbReference type="GO" id="GO:0009523">
    <property type="term" value="C:photosystem II"/>
    <property type="evidence" value="ECO:0000318"/>
    <property type="project" value="GO_Central"/>
</dbReference>
<dbReference type="GO" id="GO:0009579">
    <property type="term" value="C:thylakoid"/>
    <property type="evidence" value="ECO:0000318"/>
    <property type="project" value="GO_Central"/>
</dbReference>
<evidence type="ECO:0000313" key="3">
    <source>
        <dbReference type="EnsemblPlants" id="PGSC0003DMT400089038"/>
    </source>
</evidence>
<protein>
    <recommendedName>
        <fullName evidence="2">Putative plant transposon protein domain-containing protein</fullName>
    </recommendedName>
</protein>
<dbReference type="InterPro" id="IPR046796">
    <property type="entry name" value="Transposase_32_dom"/>
</dbReference>
<feature type="region of interest" description="Disordered" evidence="1">
    <location>
        <begin position="154"/>
        <end position="198"/>
    </location>
</feature>
<feature type="region of interest" description="Disordered" evidence="1">
    <location>
        <begin position="211"/>
        <end position="237"/>
    </location>
</feature>
<feature type="compositionally biased region" description="Polar residues" evidence="1">
    <location>
        <begin position="176"/>
        <end position="191"/>
    </location>
</feature>
<dbReference type="HOGENOM" id="CLU_029307_3_1_1"/>
<feature type="region of interest" description="Disordered" evidence="1">
    <location>
        <begin position="382"/>
        <end position="412"/>
    </location>
</feature>
<dbReference type="PANTHER" id="PTHR33180">
    <property type="entry name" value="PHOTOSYSTEM II CP43 REACTION CENTER PROTEIN"/>
    <property type="match status" value="1"/>
</dbReference>
<feature type="domain" description="Putative plant transposon protein" evidence="2">
    <location>
        <begin position="244"/>
        <end position="352"/>
    </location>
</feature>
<dbReference type="Pfam" id="PF20167">
    <property type="entry name" value="Transposase_32"/>
    <property type="match status" value="1"/>
</dbReference>
<sequence length="412" mass="46327">MELEVPYKKKDQYIPPHERIRPKEYEGGQVEEILSFILHKVEEQEIVLKEIKENVSLLNEITTSHSMSIQLQETQMGHVLSHLYPRTEGLILEVGVESKHVGQFGELGRARRTTRRFTESTLITFNFLVFDAFGSVDFGEKPEFAECTWRLAEGRKEPPKGGKCNGKKPRSEVSEHNSGNEGESFDSQATLSEPEDDLPLQSRWAEIRAKSRQDASRVLEATPPTADRVPAPAPTMAPMPPVQFHRFKQFTRPRGPYIRTWVQEFYISYGVLVPKGKKKASAFRPVKSVMVRGKKVGCSSDHINIVLDRALGSTLVYEGFPTTQSLDNLKGWLAPLISATTPRWIEGATSEVTTLKAKVVDLRKDVDYLKYTDFTSLQEATDDVDASTTSEIPSATSRDVHMDDITANESEA</sequence>
<dbReference type="Gramene" id="PGSC0003DMT400089038">
    <property type="protein sequence ID" value="PGSC0003DMT400089038"/>
    <property type="gene ID" value="PGSC0003DMG400038609"/>
</dbReference>
<organism evidence="3 4">
    <name type="scientific">Solanum tuberosum</name>
    <name type="common">Potato</name>
    <dbReference type="NCBI Taxonomy" id="4113"/>
    <lineage>
        <taxon>Eukaryota</taxon>
        <taxon>Viridiplantae</taxon>
        <taxon>Streptophyta</taxon>
        <taxon>Embryophyta</taxon>
        <taxon>Tracheophyta</taxon>
        <taxon>Spermatophyta</taxon>
        <taxon>Magnoliopsida</taxon>
        <taxon>eudicotyledons</taxon>
        <taxon>Gunneridae</taxon>
        <taxon>Pentapetalae</taxon>
        <taxon>asterids</taxon>
        <taxon>lamiids</taxon>
        <taxon>Solanales</taxon>
        <taxon>Solanaceae</taxon>
        <taxon>Solanoideae</taxon>
        <taxon>Solaneae</taxon>
        <taxon>Solanum</taxon>
    </lineage>
</organism>
<reference evidence="3" key="2">
    <citation type="submission" date="2015-06" db="UniProtKB">
        <authorList>
            <consortium name="EnsemblPlants"/>
        </authorList>
    </citation>
    <scope>IDENTIFICATION</scope>
    <source>
        <strain evidence="3">DM1-3 516 R44</strain>
    </source>
</reference>
<evidence type="ECO:0000256" key="1">
    <source>
        <dbReference type="SAM" id="MobiDB-lite"/>
    </source>
</evidence>
<dbReference type="AlphaFoldDB" id="M1DHA7"/>
<reference evidence="4" key="1">
    <citation type="journal article" date="2011" name="Nature">
        <title>Genome sequence and analysis of the tuber crop potato.</title>
        <authorList>
            <consortium name="The Potato Genome Sequencing Consortium"/>
        </authorList>
    </citation>
    <scope>NUCLEOTIDE SEQUENCE [LARGE SCALE GENOMIC DNA]</scope>
    <source>
        <strain evidence="4">cv. DM1-3 516 R44</strain>
    </source>
</reference>
<dbReference type="PANTHER" id="PTHR33180:SF31">
    <property type="entry name" value="POLYPROTEIN PROTEIN"/>
    <property type="match status" value="1"/>
</dbReference>
<feature type="compositionally biased region" description="Polar residues" evidence="1">
    <location>
        <begin position="386"/>
        <end position="397"/>
    </location>
</feature>
<name>M1DHA7_SOLTU</name>
<keyword evidence="4" id="KW-1185">Reference proteome</keyword>
<evidence type="ECO:0000313" key="4">
    <source>
        <dbReference type="Proteomes" id="UP000011115"/>
    </source>
</evidence>
<dbReference type="InParanoid" id="M1DHA7"/>
<dbReference type="EnsemblPlants" id="PGSC0003DMT400089038">
    <property type="protein sequence ID" value="PGSC0003DMT400089038"/>
    <property type="gene ID" value="PGSC0003DMG400038609"/>
</dbReference>
<dbReference type="Proteomes" id="UP000011115">
    <property type="component" value="Unassembled WGS sequence"/>
</dbReference>
<accession>M1DHA7</accession>